<dbReference type="GO" id="GO:0016150">
    <property type="term" value="F:translation release factor activity, codon nonspecific"/>
    <property type="evidence" value="ECO:0007669"/>
    <property type="project" value="TreeGrafter"/>
</dbReference>
<proteinExistence type="predicted"/>
<feature type="domain" description="Prokaryotic-type class I peptide chain release factors" evidence="1">
    <location>
        <begin position="33"/>
        <end position="49"/>
    </location>
</feature>
<dbReference type="EMBL" id="ACOU01000003">
    <property type="protein sequence ID" value="EKX73184.1"/>
    <property type="molecule type" value="Genomic_DNA"/>
</dbReference>
<evidence type="ECO:0000259" key="1">
    <source>
        <dbReference type="PROSITE" id="PS00745"/>
    </source>
</evidence>
<dbReference type="Proteomes" id="UP000031512">
    <property type="component" value="Unassembled WGS sequence"/>
</dbReference>
<evidence type="ECO:0000313" key="3">
    <source>
        <dbReference type="Proteomes" id="UP000031512"/>
    </source>
</evidence>
<gene>
    <name evidence="2" type="ORF">BEWA_052390</name>
</gene>
<dbReference type="GeneID" id="15802791"/>
<accession>L1LD26</accession>
<dbReference type="SUPFAM" id="SSF110916">
    <property type="entry name" value="Peptidyl-tRNA hydrolase domain-like"/>
    <property type="match status" value="1"/>
</dbReference>
<dbReference type="eggNOG" id="KOG3429">
    <property type="taxonomic scope" value="Eukaryota"/>
</dbReference>
<dbReference type="PANTHER" id="PTHR11075:SF54">
    <property type="entry name" value="LARGE RIBOSOMAL SUBUNIT PROTEIN ML62"/>
    <property type="match status" value="1"/>
</dbReference>
<dbReference type="STRING" id="1537102.L1LD26"/>
<dbReference type="VEuPathDB" id="PiroplasmaDB:BEWA_052390"/>
<sequence length="160" mass="18715">MRTIYGKLWPNWSFCRFSSINIPLKKLQTTTSRSSGPGGQSVNKSETKVQIRFNVKTADWLTQDVKDNFLIVNKAKLTQKGDFIVSSDEFSNQGDNKKACIQKIEDAIHQAKEYKPIIQQTFLEQMEENKSQEEILQYKILRRKRRRKSKDIGHKTWADF</sequence>
<dbReference type="GO" id="GO:0005762">
    <property type="term" value="C:mitochondrial large ribosomal subunit"/>
    <property type="evidence" value="ECO:0007669"/>
    <property type="project" value="TreeGrafter"/>
</dbReference>
<dbReference type="OrthoDB" id="270639at2759"/>
<dbReference type="Gene3D" id="3.30.160.20">
    <property type="match status" value="1"/>
</dbReference>
<dbReference type="GO" id="GO:0004045">
    <property type="term" value="F:peptidyl-tRNA hydrolase activity"/>
    <property type="evidence" value="ECO:0007669"/>
    <property type="project" value="TreeGrafter"/>
</dbReference>
<dbReference type="RefSeq" id="XP_004832636.1">
    <property type="nucleotide sequence ID" value="XM_004832579.1"/>
</dbReference>
<name>L1LD26_THEEQ</name>
<dbReference type="Pfam" id="PF00472">
    <property type="entry name" value="RF-1"/>
    <property type="match status" value="1"/>
</dbReference>
<dbReference type="GO" id="GO:0070126">
    <property type="term" value="P:mitochondrial translational termination"/>
    <property type="evidence" value="ECO:0007669"/>
    <property type="project" value="TreeGrafter"/>
</dbReference>
<dbReference type="PROSITE" id="PS00745">
    <property type="entry name" value="RF_PROK_I"/>
    <property type="match status" value="1"/>
</dbReference>
<dbReference type="KEGG" id="beq:BEWA_052390"/>
<reference evidence="2 3" key="1">
    <citation type="journal article" date="2012" name="BMC Genomics">
        <title>Comparative genomic analysis and phylogenetic position of Theileria equi.</title>
        <authorList>
            <person name="Kappmeyer L.S."/>
            <person name="Thiagarajan M."/>
            <person name="Herndon D.R."/>
            <person name="Ramsay J.D."/>
            <person name="Caler E."/>
            <person name="Djikeng A."/>
            <person name="Gillespie J.J."/>
            <person name="Lau A.O."/>
            <person name="Roalson E.H."/>
            <person name="Silva J.C."/>
            <person name="Silva M.G."/>
            <person name="Suarez C.E."/>
            <person name="Ueti M.W."/>
            <person name="Nene V.M."/>
            <person name="Mealey R.H."/>
            <person name="Knowles D.P."/>
            <person name="Brayton K.A."/>
        </authorList>
    </citation>
    <scope>NUCLEOTIDE SEQUENCE [LARGE SCALE GENOMIC DNA]</scope>
    <source>
        <strain evidence="2 3">WA</strain>
    </source>
</reference>
<evidence type="ECO:0000313" key="2">
    <source>
        <dbReference type="EMBL" id="EKX73184.1"/>
    </source>
</evidence>
<dbReference type="InterPro" id="IPR000352">
    <property type="entry name" value="Pep_chain_release_fac_I"/>
</dbReference>
<organism evidence="2 3">
    <name type="scientific">Theileria equi strain WA</name>
    <dbReference type="NCBI Taxonomy" id="1537102"/>
    <lineage>
        <taxon>Eukaryota</taxon>
        <taxon>Sar</taxon>
        <taxon>Alveolata</taxon>
        <taxon>Apicomplexa</taxon>
        <taxon>Aconoidasida</taxon>
        <taxon>Piroplasmida</taxon>
        <taxon>Theileriidae</taxon>
        <taxon>Theileria</taxon>
    </lineage>
</organism>
<dbReference type="PANTHER" id="PTHR11075">
    <property type="entry name" value="PEPTIDE CHAIN RELEASE FACTOR"/>
    <property type="match status" value="1"/>
</dbReference>
<comment type="caution">
    <text evidence="2">The sequence shown here is derived from an EMBL/GenBank/DDBJ whole genome shotgun (WGS) entry which is preliminary data.</text>
</comment>
<dbReference type="InterPro" id="IPR052104">
    <property type="entry name" value="Mito_Release_Factor_mL62"/>
</dbReference>
<keyword evidence="3" id="KW-1185">Reference proteome</keyword>
<protein>
    <recommendedName>
        <fullName evidence="1">Prokaryotic-type class I peptide chain release factors domain-containing protein</fullName>
    </recommendedName>
</protein>
<dbReference type="AlphaFoldDB" id="L1LD26"/>